<dbReference type="EMBL" id="JAWDGP010003618">
    <property type="protein sequence ID" value="KAK3772573.1"/>
    <property type="molecule type" value="Genomic_DNA"/>
</dbReference>
<dbReference type="Proteomes" id="UP001283361">
    <property type="component" value="Unassembled WGS sequence"/>
</dbReference>
<protein>
    <submittedName>
        <fullName evidence="2">Uncharacterized protein</fullName>
    </submittedName>
</protein>
<comment type="caution">
    <text evidence="2">The sequence shown here is derived from an EMBL/GenBank/DDBJ whole genome shotgun (WGS) entry which is preliminary data.</text>
</comment>
<sequence length="93" mass="10495">MKISTVTWGSARPCCPGNSEILSPKWIADSPLGDVKRKIVEVLVIRSSRLRREKLDGIISPGETSPDWGCKQARSLRPSKKSFPLRDEMMTRR</sequence>
<keyword evidence="3" id="KW-1185">Reference proteome</keyword>
<feature type="region of interest" description="Disordered" evidence="1">
    <location>
        <begin position="61"/>
        <end position="93"/>
    </location>
</feature>
<organism evidence="2 3">
    <name type="scientific">Elysia crispata</name>
    <name type="common">lettuce slug</name>
    <dbReference type="NCBI Taxonomy" id="231223"/>
    <lineage>
        <taxon>Eukaryota</taxon>
        <taxon>Metazoa</taxon>
        <taxon>Spiralia</taxon>
        <taxon>Lophotrochozoa</taxon>
        <taxon>Mollusca</taxon>
        <taxon>Gastropoda</taxon>
        <taxon>Heterobranchia</taxon>
        <taxon>Euthyneura</taxon>
        <taxon>Panpulmonata</taxon>
        <taxon>Sacoglossa</taxon>
        <taxon>Placobranchoidea</taxon>
        <taxon>Plakobranchidae</taxon>
        <taxon>Elysia</taxon>
    </lineage>
</organism>
<accession>A0AAE1DKB6</accession>
<proteinExistence type="predicted"/>
<evidence type="ECO:0000313" key="2">
    <source>
        <dbReference type="EMBL" id="KAK3772573.1"/>
    </source>
</evidence>
<evidence type="ECO:0000256" key="1">
    <source>
        <dbReference type="SAM" id="MobiDB-lite"/>
    </source>
</evidence>
<reference evidence="2" key="1">
    <citation type="journal article" date="2023" name="G3 (Bethesda)">
        <title>A reference genome for the long-term kleptoplast-retaining sea slug Elysia crispata morphotype clarki.</title>
        <authorList>
            <person name="Eastman K.E."/>
            <person name="Pendleton A.L."/>
            <person name="Shaikh M.A."/>
            <person name="Suttiyut T."/>
            <person name="Ogas R."/>
            <person name="Tomko P."/>
            <person name="Gavelis G."/>
            <person name="Widhalm J.R."/>
            <person name="Wisecaver J.H."/>
        </authorList>
    </citation>
    <scope>NUCLEOTIDE SEQUENCE</scope>
    <source>
        <strain evidence="2">ECLA1</strain>
    </source>
</reference>
<dbReference type="AlphaFoldDB" id="A0AAE1DKB6"/>
<feature type="compositionally biased region" description="Basic and acidic residues" evidence="1">
    <location>
        <begin position="84"/>
        <end position="93"/>
    </location>
</feature>
<evidence type="ECO:0000313" key="3">
    <source>
        <dbReference type="Proteomes" id="UP001283361"/>
    </source>
</evidence>
<name>A0AAE1DKB6_9GAST</name>
<gene>
    <name evidence="2" type="ORF">RRG08_017110</name>
</gene>